<sequence length="72" mass="8057">MFFKRKEVLFMEYFTWTASLAKTAPLTYAIVTVGTMVALGVSLGVLADVAFKAMHIDLGKYKKEYEEGGESR</sequence>
<keyword evidence="3" id="KW-1185">Reference proteome</keyword>
<feature type="transmembrane region" description="Helical" evidence="1">
    <location>
        <begin position="26"/>
        <end position="51"/>
    </location>
</feature>
<reference evidence="2 3" key="1">
    <citation type="submission" date="2019-10" db="EMBL/GenBank/DDBJ databases">
        <title>Comparative genomics of sulfur disproportionating microorganisms.</title>
        <authorList>
            <person name="Ward L.M."/>
            <person name="Bertran E."/>
            <person name="Johnston D."/>
        </authorList>
    </citation>
    <scope>NUCLEOTIDE SEQUENCE [LARGE SCALE GENOMIC DNA]</scope>
    <source>
        <strain evidence="2 3">DSM 14055</strain>
    </source>
</reference>
<keyword evidence="1" id="KW-0472">Membrane</keyword>
<evidence type="ECO:0000313" key="3">
    <source>
        <dbReference type="Proteomes" id="UP000441717"/>
    </source>
</evidence>
<name>A0A6N7INC0_9FIRM</name>
<dbReference type="AlphaFoldDB" id="A0A6N7INC0"/>
<keyword evidence="1" id="KW-1133">Transmembrane helix</keyword>
<gene>
    <name evidence="2" type="ORF">GFC01_02390</name>
</gene>
<comment type="caution">
    <text evidence="2">The sequence shown here is derived from an EMBL/GenBank/DDBJ whole genome shotgun (WGS) entry which is preliminary data.</text>
</comment>
<protein>
    <submittedName>
        <fullName evidence="2">Uncharacterized protein</fullName>
    </submittedName>
</protein>
<organism evidence="2 3">
    <name type="scientific">Desulfofundulus thermobenzoicus</name>
    <dbReference type="NCBI Taxonomy" id="29376"/>
    <lineage>
        <taxon>Bacteria</taxon>
        <taxon>Bacillati</taxon>
        <taxon>Bacillota</taxon>
        <taxon>Clostridia</taxon>
        <taxon>Eubacteriales</taxon>
        <taxon>Peptococcaceae</taxon>
        <taxon>Desulfofundulus</taxon>
    </lineage>
</organism>
<evidence type="ECO:0000256" key="1">
    <source>
        <dbReference type="SAM" id="Phobius"/>
    </source>
</evidence>
<dbReference type="Proteomes" id="UP000441717">
    <property type="component" value="Unassembled WGS sequence"/>
</dbReference>
<evidence type="ECO:0000313" key="2">
    <source>
        <dbReference type="EMBL" id="MQL51133.1"/>
    </source>
</evidence>
<dbReference type="EMBL" id="WHYR01000004">
    <property type="protein sequence ID" value="MQL51133.1"/>
    <property type="molecule type" value="Genomic_DNA"/>
</dbReference>
<dbReference type="OrthoDB" id="9882957at2"/>
<proteinExistence type="predicted"/>
<accession>A0A6N7INC0</accession>
<keyword evidence="1" id="KW-0812">Transmembrane</keyword>